<dbReference type="Pfam" id="PF01497">
    <property type="entry name" value="Peripla_BP_2"/>
    <property type="match status" value="1"/>
</dbReference>
<name>A0A2R9SQ83_9BACL</name>
<comment type="subcellular location">
    <subcellularLocation>
        <location evidence="1">Cell envelope</location>
    </subcellularLocation>
</comment>
<evidence type="ECO:0000256" key="7">
    <source>
        <dbReference type="SAM" id="SignalP"/>
    </source>
</evidence>
<evidence type="ECO:0000256" key="6">
    <source>
        <dbReference type="SAM" id="MobiDB-lite"/>
    </source>
</evidence>
<feature type="domain" description="Fe/B12 periplasmic-binding" evidence="8">
    <location>
        <begin position="98"/>
        <end position="356"/>
    </location>
</feature>
<dbReference type="AlphaFoldDB" id="A0A2R9SQ83"/>
<dbReference type="Proteomes" id="UP000003094">
    <property type="component" value="Unassembled WGS sequence"/>
</dbReference>
<dbReference type="PROSITE" id="PS51257">
    <property type="entry name" value="PROKAR_LIPOPROTEIN"/>
    <property type="match status" value="1"/>
</dbReference>
<feature type="region of interest" description="Disordered" evidence="6">
    <location>
        <begin position="36"/>
        <end position="78"/>
    </location>
</feature>
<keyword evidence="5" id="KW-0175">Coiled coil</keyword>
<evidence type="ECO:0000259" key="8">
    <source>
        <dbReference type="PROSITE" id="PS50983"/>
    </source>
</evidence>
<keyword evidence="3" id="KW-0813">Transport</keyword>
<dbReference type="Gene3D" id="3.40.50.1980">
    <property type="entry name" value="Nitrogenase molybdenum iron protein domain"/>
    <property type="match status" value="2"/>
</dbReference>
<feature type="signal peptide" evidence="7">
    <location>
        <begin position="1"/>
        <end position="31"/>
    </location>
</feature>
<organism evidence="9 10">
    <name type="scientific">Paenibacillus vortex V453</name>
    <dbReference type="NCBI Taxonomy" id="715225"/>
    <lineage>
        <taxon>Bacteria</taxon>
        <taxon>Bacillati</taxon>
        <taxon>Bacillota</taxon>
        <taxon>Bacilli</taxon>
        <taxon>Bacillales</taxon>
        <taxon>Paenibacillaceae</taxon>
        <taxon>Paenibacillus</taxon>
    </lineage>
</organism>
<dbReference type="GO" id="GO:0030288">
    <property type="term" value="C:outer membrane-bounded periplasmic space"/>
    <property type="evidence" value="ECO:0007669"/>
    <property type="project" value="TreeGrafter"/>
</dbReference>
<evidence type="ECO:0000256" key="1">
    <source>
        <dbReference type="ARBA" id="ARBA00004196"/>
    </source>
</evidence>
<evidence type="ECO:0000313" key="10">
    <source>
        <dbReference type="Proteomes" id="UP000003094"/>
    </source>
</evidence>
<keyword evidence="10" id="KW-1185">Reference proteome</keyword>
<feature type="coiled-coil region" evidence="5">
    <location>
        <begin position="207"/>
        <end position="234"/>
    </location>
</feature>
<evidence type="ECO:0000313" key="9">
    <source>
        <dbReference type="EMBL" id="EFU39513.1"/>
    </source>
</evidence>
<gene>
    <name evidence="9" type="ORF">PVOR_24599</name>
</gene>
<dbReference type="RefSeq" id="WP_006211672.1">
    <property type="nucleotide sequence ID" value="NZ_ADHJ01000039.1"/>
</dbReference>
<dbReference type="SUPFAM" id="SSF53807">
    <property type="entry name" value="Helical backbone' metal receptor"/>
    <property type="match status" value="1"/>
</dbReference>
<comment type="similarity">
    <text evidence="2">Belongs to the bacterial solute-binding protein 8 family.</text>
</comment>
<dbReference type="KEGG" id="pvo:PVOR_24599"/>
<feature type="chain" id="PRO_5039243857" evidence="7">
    <location>
        <begin position="32"/>
        <end position="356"/>
    </location>
</feature>
<evidence type="ECO:0000256" key="5">
    <source>
        <dbReference type="SAM" id="Coils"/>
    </source>
</evidence>
<dbReference type="PANTHER" id="PTHR30532:SF1">
    <property type="entry name" value="IRON(3+)-HYDROXAMATE-BINDING PROTEIN FHUD"/>
    <property type="match status" value="1"/>
</dbReference>
<evidence type="ECO:0000256" key="3">
    <source>
        <dbReference type="ARBA" id="ARBA00022448"/>
    </source>
</evidence>
<dbReference type="InterPro" id="IPR002491">
    <property type="entry name" value="ABC_transptr_periplasmic_BD"/>
</dbReference>
<proteinExistence type="inferred from homology"/>
<evidence type="ECO:0000256" key="4">
    <source>
        <dbReference type="ARBA" id="ARBA00022729"/>
    </source>
</evidence>
<reference evidence="9 10" key="1">
    <citation type="journal article" date="2010" name="BMC Genomics">
        <title>Genome sequence of the pattern forming Paenibacillus vortex bacterium reveals potential for thriving in complex environments.</title>
        <authorList>
            <person name="Sirota-Madi A."/>
            <person name="Olender T."/>
            <person name="Helman Y."/>
            <person name="Ingham C."/>
            <person name="Brainis I."/>
            <person name="Roth D."/>
            <person name="Hagi E."/>
            <person name="Brodsky L."/>
            <person name="Leshkowitz D."/>
            <person name="Galatenko V."/>
            <person name="Nikolaev V."/>
            <person name="Mugasimangalam R.C."/>
            <person name="Bransburg-Zabary S."/>
            <person name="Gutnick D.L."/>
            <person name="Lancet D."/>
            <person name="Ben-Jacob E."/>
        </authorList>
    </citation>
    <scope>NUCLEOTIDE SEQUENCE [LARGE SCALE GENOMIC DNA]</scope>
    <source>
        <strain evidence="9 10">V453</strain>
    </source>
</reference>
<protein>
    <submittedName>
        <fullName evidence="9">Periplasmic binding protein</fullName>
    </submittedName>
</protein>
<dbReference type="InterPro" id="IPR051313">
    <property type="entry name" value="Bact_iron-sidero_bind"/>
</dbReference>
<dbReference type="EMBL" id="ADHJ01000039">
    <property type="protein sequence ID" value="EFU39513.1"/>
    <property type="molecule type" value="Genomic_DNA"/>
</dbReference>
<dbReference type="PANTHER" id="PTHR30532">
    <property type="entry name" value="IRON III DICITRATE-BINDING PERIPLASMIC PROTEIN"/>
    <property type="match status" value="1"/>
</dbReference>
<sequence length="356" mass="38235">MAKRVNRVKGSWRIKISALVCCVLVIGLLSGCGDKGDSGTADGDQQATKNAATEVSNAGEGGDKSTEETQTPDEVAAAGEERTVTDELGHEVKIPADVSKVFAPNMEDSLLKLGVKPVAQWANGKIGHAYLQEELNGIPLIDFSGGLPSPEALMSYEPDLIVLHTETYAADGTYEKYAKIAPTYVFKNASGNVEKSLATLGDLLGKAPEADEALANYRQKASEAKDKLSQVVGDKKVAIIRFAPRGVSLMGGNYLCGFVIHQDLGLGKSKLVENENAANISLEILPQLDADYVFVINAYDQGTERMKEMTESQIWKSMPAVKNGQVYEANNAYWLGSGLIAYEKIVDDVVRSITGQ</sequence>
<dbReference type="PROSITE" id="PS50983">
    <property type="entry name" value="FE_B12_PBP"/>
    <property type="match status" value="1"/>
</dbReference>
<dbReference type="GO" id="GO:1901678">
    <property type="term" value="P:iron coordination entity transport"/>
    <property type="evidence" value="ECO:0007669"/>
    <property type="project" value="UniProtKB-ARBA"/>
</dbReference>
<comment type="caution">
    <text evidence="9">The sequence shown here is derived from an EMBL/GenBank/DDBJ whole genome shotgun (WGS) entry which is preliminary data.</text>
</comment>
<feature type="compositionally biased region" description="Polar residues" evidence="6">
    <location>
        <begin position="43"/>
        <end position="56"/>
    </location>
</feature>
<keyword evidence="4 7" id="KW-0732">Signal</keyword>
<evidence type="ECO:0000256" key="2">
    <source>
        <dbReference type="ARBA" id="ARBA00008814"/>
    </source>
</evidence>
<accession>A0A2R9SQ83</accession>